<evidence type="ECO:0000259" key="2">
    <source>
        <dbReference type="Pfam" id="PF01145"/>
    </source>
</evidence>
<name>A0AAU9WB66_9CNID</name>
<comment type="caution">
    <text evidence="3">The sequence shown here is derived from an EMBL/GenBank/DDBJ whole genome shotgun (WGS) entry which is preliminary data.</text>
</comment>
<keyword evidence="1" id="KW-1133">Transmembrane helix</keyword>
<accession>A0AAU9WB66</accession>
<dbReference type="Pfam" id="PF01145">
    <property type="entry name" value="Band_7"/>
    <property type="match status" value="1"/>
</dbReference>
<evidence type="ECO:0000313" key="3">
    <source>
        <dbReference type="EMBL" id="CAH3108479.1"/>
    </source>
</evidence>
<dbReference type="EMBL" id="CALNXJ010000011">
    <property type="protein sequence ID" value="CAH3108479.1"/>
    <property type="molecule type" value="Genomic_DNA"/>
</dbReference>
<keyword evidence="4" id="KW-1185">Reference proteome</keyword>
<sequence length="331" mass="37744">MASATPTIIAAVVGIVALLIVILIPTSFSSVEYYELGFKRRKSTGFVDISEVYTSGRYFVGPDYTFKVFPADAHFVELNEISVWTGDKIEIKISCNFQYFLRKDFLPDLHEAYNVDYKPVVRGTAIDAIKGRAADLPIDDYIRNRENIEKELFKALAKRVDGCCRETCPTDEEEMPACGYCIKNSLCKDDERGMFVEVRYFQLLAVDVHEDVKSRYLRQVTEAAEEERAQFELREKVVRKETERIKNKIYNEAREIAQNASAKAVVIDAEAKAKALRVVEEARSEGLKSLYSELGITTDEEKAAFNYLRSLRQNKNVKLNVGYKSLAQFQN</sequence>
<protein>
    <recommendedName>
        <fullName evidence="2">Band 7 domain-containing protein</fullName>
    </recommendedName>
</protein>
<dbReference type="AlphaFoldDB" id="A0AAU9WB66"/>
<keyword evidence="1" id="KW-0812">Transmembrane</keyword>
<proteinExistence type="predicted"/>
<evidence type="ECO:0000313" key="4">
    <source>
        <dbReference type="Proteomes" id="UP001159428"/>
    </source>
</evidence>
<feature type="transmembrane region" description="Helical" evidence="1">
    <location>
        <begin position="6"/>
        <end position="31"/>
    </location>
</feature>
<keyword evidence="1" id="KW-0472">Membrane</keyword>
<reference evidence="3 4" key="1">
    <citation type="submission" date="2022-05" db="EMBL/GenBank/DDBJ databases">
        <authorList>
            <consortium name="Genoscope - CEA"/>
            <person name="William W."/>
        </authorList>
    </citation>
    <scope>NUCLEOTIDE SEQUENCE [LARGE SCALE GENOMIC DNA]</scope>
</reference>
<feature type="domain" description="Band 7" evidence="2">
    <location>
        <begin position="46"/>
        <end position="232"/>
    </location>
</feature>
<evidence type="ECO:0000256" key="1">
    <source>
        <dbReference type="SAM" id="Phobius"/>
    </source>
</evidence>
<organism evidence="3 4">
    <name type="scientific">Pocillopora meandrina</name>
    <dbReference type="NCBI Taxonomy" id="46732"/>
    <lineage>
        <taxon>Eukaryota</taxon>
        <taxon>Metazoa</taxon>
        <taxon>Cnidaria</taxon>
        <taxon>Anthozoa</taxon>
        <taxon>Hexacorallia</taxon>
        <taxon>Scleractinia</taxon>
        <taxon>Astrocoeniina</taxon>
        <taxon>Pocilloporidae</taxon>
        <taxon>Pocillopora</taxon>
    </lineage>
</organism>
<dbReference type="InterPro" id="IPR001107">
    <property type="entry name" value="Band_7"/>
</dbReference>
<gene>
    <name evidence="3" type="ORF">PMEA_00002570</name>
</gene>
<dbReference type="Proteomes" id="UP001159428">
    <property type="component" value="Unassembled WGS sequence"/>
</dbReference>